<sequence>MVDRDGDVGELEPEAREGVMTTTGGAKGASGKVTLREFGELVLRLWLCAKEDISWAPP</sequence>
<evidence type="ECO:0000256" key="1">
    <source>
        <dbReference type="SAM" id="MobiDB-lite"/>
    </source>
</evidence>
<dbReference type="Proteomes" id="UP000184267">
    <property type="component" value="Unassembled WGS sequence"/>
</dbReference>
<keyword evidence="3" id="KW-1185">Reference proteome</keyword>
<reference evidence="2 3" key="1">
    <citation type="submission" date="2016-10" db="EMBL/GenBank/DDBJ databases">
        <title>Genome sequence of the basidiomycete white-rot fungus Trametes pubescens.</title>
        <authorList>
            <person name="Makela M.R."/>
            <person name="Granchi Z."/>
            <person name="Peng M."/>
            <person name="De Vries R.P."/>
            <person name="Grigoriev I."/>
            <person name="Riley R."/>
            <person name="Hilden K."/>
        </authorList>
    </citation>
    <scope>NUCLEOTIDE SEQUENCE [LARGE SCALE GENOMIC DNA]</scope>
    <source>
        <strain evidence="2 3">FBCC735</strain>
    </source>
</reference>
<evidence type="ECO:0000313" key="3">
    <source>
        <dbReference type="Proteomes" id="UP000184267"/>
    </source>
</evidence>
<comment type="caution">
    <text evidence="2">The sequence shown here is derived from an EMBL/GenBank/DDBJ whole genome shotgun (WGS) entry which is preliminary data.</text>
</comment>
<accession>A0A1M2VBH6</accession>
<feature type="region of interest" description="Disordered" evidence="1">
    <location>
        <begin position="1"/>
        <end position="29"/>
    </location>
</feature>
<dbReference type="AlphaFoldDB" id="A0A1M2VBH6"/>
<feature type="compositionally biased region" description="Basic and acidic residues" evidence="1">
    <location>
        <begin position="1"/>
        <end position="17"/>
    </location>
</feature>
<gene>
    <name evidence="2" type="ORF">TRAPUB_4355</name>
</gene>
<evidence type="ECO:0000313" key="2">
    <source>
        <dbReference type="EMBL" id="OJT04883.1"/>
    </source>
</evidence>
<name>A0A1M2VBH6_TRAPU</name>
<proteinExistence type="predicted"/>
<protein>
    <submittedName>
        <fullName evidence="2">Uncharacterized protein</fullName>
    </submittedName>
</protein>
<organism evidence="2 3">
    <name type="scientific">Trametes pubescens</name>
    <name type="common">White-rot fungus</name>
    <dbReference type="NCBI Taxonomy" id="154538"/>
    <lineage>
        <taxon>Eukaryota</taxon>
        <taxon>Fungi</taxon>
        <taxon>Dikarya</taxon>
        <taxon>Basidiomycota</taxon>
        <taxon>Agaricomycotina</taxon>
        <taxon>Agaricomycetes</taxon>
        <taxon>Polyporales</taxon>
        <taxon>Polyporaceae</taxon>
        <taxon>Trametes</taxon>
    </lineage>
</organism>
<dbReference type="EMBL" id="MNAD01001510">
    <property type="protein sequence ID" value="OJT04883.1"/>
    <property type="molecule type" value="Genomic_DNA"/>
</dbReference>